<reference evidence="1 2" key="1">
    <citation type="submission" date="2015-10" db="EMBL/GenBank/DDBJ databases">
        <title>Draft genome sequence of Streptomyces sp. RV15, isolated from a marine sponge.</title>
        <authorList>
            <person name="Ruckert C."/>
            <person name="Abdelmohsen U.R."/>
            <person name="Winkler A."/>
            <person name="Hentschel U."/>
            <person name="Kalinowski J."/>
            <person name="Kampfer P."/>
            <person name="Glaeser S."/>
        </authorList>
    </citation>
    <scope>NUCLEOTIDE SEQUENCE [LARGE SCALE GENOMIC DNA]</scope>
    <source>
        <strain evidence="1 2">RV15</strain>
    </source>
</reference>
<sequence length="72" mass="7803">MPAALDRYVRRRLATATRMQAGAARAGEDFHLPDGPQAEARNARMAAYAAEHRFLPQATGWAVDVLDEPAGP</sequence>
<evidence type="ECO:0000313" key="1">
    <source>
        <dbReference type="EMBL" id="KUO22033.1"/>
    </source>
</evidence>
<protein>
    <submittedName>
        <fullName evidence="1">Uncharacterized protein</fullName>
    </submittedName>
</protein>
<dbReference type="Proteomes" id="UP000053260">
    <property type="component" value="Unassembled WGS sequence"/>
</dbReference>
<evidence type="ECO:0000313" key="2">
    <source>
        <dbReference type="Proteomes" id="UP000053260"/>
    </source>
</evidence>
<proteinExistence type="predicted"/>
<dbReference type="RefSeq" id="WP_067016903.1">
    <property type="nucleotide sequence ID" value="NZ_KQ949076.1"/>
</dbReference>
<comment type="caution">
    <text evidence="1">The sequence shown here is derived from an EMBL/GenBank/DDBJ whole genome shotgun (WGS) entry which is preliminary data.</text>
</comment>
<organism evidence="1 2">
    <name type="scientific">Streptomyces dysideae</name>
    <dbReference type="NCBI Taxonomy" id="909626"/>
    <lineage>
        <taxon>Bacteria</taxon>
        <taxon>Bacillati</taxon>
        <taxon>Actinomycetota</taxon>
        <taxon>Actinomycetes</taxon>
        <taxon>Kitasatosporales</taxon>
        <taxon>Streptomycetaceae</taxon>
        <taxon>Streptomyces</taxon>
    </lineage>
</organism>
<dbReference type="STRING" id="909626.AQJ91_05430"/>
<keyword evidence="2" id="KW-1185">Reference proteome</keyword>
<dbReference type="AlphaFoldDB" id="A0A101V3Y0"/>
<name>A0A101V3Y0_9ACTN</name>
<gene>
    <name evidence="1" type="ORF">AQJ91_05430</name>
</gene>
<dbReference type="EMBL" id="LMXB01000019">
    <property type="protein sequence ID" value="KUO22033.1"/>
    <property type="molecule type" value="Genomic_DNA"/>
</dbReference>
<accession>A0A101V3Y0</accession>